<dbReference type="GO" id="GO:0000025">
    <property type="term" value="P:maltose catabolic process"/>
    <property type="evidence" value="ECO:0007669"/>
    <property type="project" value="TreeGrafter"/>
</dbReference>
<dbReference type="Proteomes" id="UP000191285">
    <property type="component" value="Unassembled WGS sequence"/>
</dbReference>
<dbReference type="PANTHER" id="PTHR10357:SF232">
    <property type="entry name" value="GLYCOSYL HYDROLASE FAMILY 13 CATALYTIC DOMAIN-CONTAINING PROTEIN"/>
    <property type="match status" value="1"/>
</dbReference>
<keyword evidence="11" id="KW-1185">Reference proteome</keyword>
<dbReference type="OrthoDB" id="1740265at2759"/>
<gene>
    <name evidence="10" type="ORF">PENSTE_c002G10089</name>
</gene>
<feature type="domain" description="Glycosyl hydrolase family 13 catalytic" evidence="9">
    <location>
        <begin position="20"/>
        <end position="440"/>
    </location>
</feature>
<dbReference type="AlphaFoldDB" id="A0A1V6TUY8"/>
<evidence type="ECO:0000256" key="7">
    <source>
        <dbReference type="ARBA" id="ARBA00041343"/>
    </source>
</evidence>
<dbReference type="GO" id="GO:0005987">
    <property type="term" value="P:sucrose catabolic process"/>
    <property type="evidence" value="ECO:0007669"/>
    <property type="project" value="TreeGrafter"/>
</dbReference>
<evidence type="ECO:0000256" key="3">
    <source>
        <dbReference type="ARBA" id="ARBA00012741"/>
    </source>
</evidence>
<evidence type="ECO:0000256" key="6">
    <source>
        <dbReference type="ARBA" id="ARBA00026248"/>
    </source>
</evidence>
<dbReference type="SUPFAM" id="SSF51011">
    <property type="entry name" value="Glycosyl hydrolase domain"/>
    <property type="match status" value="1"/>
</dbReference>
<dbReference type="GO" id="GO:0004556">
    <property type="term" value="F:alpha-amylase activity"/>
    <property type="evidence" value="ECO:0007669"/>
    <property type="project" value="TreeGrafter"/>
</dbReference>
<reference evidence="11" key="1">
    <citation type="journal article" date="2017" name="Nat. Microbiol.">
        <title>Global analysis of biosynthetic gene clusters reveals vast potential of secondary metabolite production in Penicillium species.</title>
        <authorList>
            <person name="Nielsen J.C."/>
            <person name="Grijseels S."/>
            <person name="Prigent S."/>
            <person name="Ji B."/>
            <person name="Dainat J."/>
            <person name="Nielsen K.F."/>
            <person name="Frisvad J.C."/>
            <person name="Workman M."/>
            <person name="Nielsen J."/>
        </authorList>
    </citation>
    <scope>NUCLEOTIDE SEQUENCE [LARGE SCALE GENOMIC DNA]</scope>
    <source>
        <strain evidence="11">IBT 24891</strain>
    </source>
</reference>
<dbReference type="Pfam" id="PF00128">
    <property type="entry name" value="Alpha-amylase"/>
    <property type="match status" value="1"/>
</dbReference>
<sequence length="586" mass="68526">MTNSNHPNHRAWWKESSVYQIWPASFKDSNNDGIGDIPGIISELDYIKNLGIDIVWLCPSYKSPQVDMGYDIADYYSIADEYGTVADVEKLIQGCHQRGMKLLMDLVVNHTSDQHEWFKQSRSSKDNEYRDWYVWRPPRYDENGNRQPPNNWISHFQGSAWQFDEQTGEYYLHLYATEQPDLNWEHPPVRKAVHDIVRFWLNKGCDGFRMDVINFISKDQDFPDAEVTDERRGWQWGDKFYANGPRLHEYLQDIGKILKEYDAFSVGEMPFVKDEKEVLRAVQFDRKEINMIFNFEHVDIDHGPHANKFEPGSWKLTQLKEFFARWQTFMYANDGWNALYWENHDQPRSIDRFAQAPEEYRRVSSKMLAVALALQSGTPFVYQGQEIGMRNVPKEWGIEEYKDIDCLNHWYGELKKDYFNEEAQAIAKQEYQKKSRDNARTPVQWSDAENAGFTGPGVKPWMSVNPDYPRANAAAEVKDPNSTYHFWAAVFGLRKKYLDVFVYGDWVQVDAPSEEVFAFTRQYENQKALVVCNFTPNTLEWDAGSNGVSSVKEVLLNNYDQPTKATQRFSGAKWSLRPYETVVSLV</sequence>
<name>A0A1V6TUY8_9EURO</name>
<dbReference type="EMBL" id="MLKD01000002">
    <property type="protein sequence ID" value="OQE29659.1"/>
    <property type="molecule type" value="Genomic_DNA"/>
</dbReference>
<dbReference type="InterPro" id="IPR045857">
    <property type="entry name" value="O16G_dom_2"/>
</dbReference>
<evidence type="ECO:0000313" key="11">
    <source>
        <dbReference type="Proteomes" id="UP000191285"/>
    </source>
</evidence>
<comment type="similarity">
    <text evidence="2">Belongs to the glycosyl hydrolase 13 family.</text>
</comment>
<dbReference type="SUPFAM" id="SSF51445">
    <property type="entry name" value="(Trans)glycosidases"/>
    <property type="match status" value="1"/>
</dbReference>
<dbReference type="Gene3D" id="3.20.20.80">
    <property type="entry name" value="Glycosidases"/>
    <property type="match status" value="1"/>
</dbReference>
<dbReference type="GO" id="GO:0004575">
    <property type="term" value="F:sucrose alpha-glucosidase activity"/>
    <property type="evidence" value="ECO:0007669"/>
    <property type="project" value="TreeGrafter"/>
</dbReference>
<protein>
    <recommendedName>
        <fullName evidence="8">Alpha-glucosidase</fullName>
        <ecNumber evidence="3">3.2.1.20</ecNumber>
    </recommendedName>
    <alternativeName>
        <fullName evidence="7">Maltase</fullName>
    </alternativeName>
</protein>
<evidence type="ECO:0000256" key="2">
    <source>
        <dbReference type="ARBA" id="ARBA00008061"/>
    </source>
</evidence>
<dbReference type="FunFam" id="3.20.20.80:FF:000064">
    <property type="entry name" value="Oligo-1,6-glucosidase"/>
    <property type="match status" value="1"/>
</dbReference>
<dbReference type="FunFam" id="2.60.40.1180:FF:000007">
    <property type="entry name" value="Sucrose isomerase"/>
    <property type="match status" value="1"/>
</dbReference>
<evidence type="ECO:0000256" key="5">
    <source>
        <dbReference type="ARBA" id="ARBA00023295"/>
    </source>
</evidence>
<comment type="caution">
    <text evidence="10">The sequence shown here is derived from an EMBL/GenBank/DDBJ whole genome shotgun (WGS) entry which is preliminary data.</text>
</comment>
<evidence type="ECO:0000256" key="1">
    <source>
        <dbReference type="ARBA" id="ARBA00001657"/>
    </source>
</evidence>
<comment type="catalytic activity">
    <reaction evidence="1">
        <text>Hydrolysis of terminal, non-reducing (1-&gt;4)-linked alpha-D-glucose residues with release of alpha-D-glucose.</text>
        <dbReference type="EC" id="3.2.1.20"/>
    </reaction>
</comment>
<organism evidence="10 11">
    <name type="scientific">Penicillium steckii</name>
    <dbReference type="NCBI Taxonomy" id="303698"/>
    <lineage>
        <taxon>Eukaryota</taxon>
        <taxon>Fungi</taxon>
        <taxon>Dikarya</taxon>
        <taxon>Ascomycota</taxon>
        <taxon>Pezizomycotina</taxon>
        <taxon>Eurotiomycetes</taxon>
        <taxon>Eurotiomycetidae</taxon>
        <taxon>Eurotiales</taxon>
        <taxon>Aspergillaceae</taxon>
        <taxon>Penicillium</taxon>
    </lineage>
</organism>
<evidence type="ECO:0000256" key="4">
    <source>
        <dbReference type="ARBA" id="ARBA00022801"/>
    </source>
</evidence>
<dbReference type="GO" id="GO:0004574">
    <property type="term" value="F:oligo-1,6-glucosidase activity"/>
    <property type="evidence" value="ECO:0007669"/>
    <property type="project" value="TreeGrafter"/>
</dbReference>
<dbReference type="InterPro" id="IPR013780">
    <property type="entry name" value="Glyco_hydro_b"/>
</dbReference>
<dbReference type="InterPro" id="IPR017853">
    <property type="entry name" value="GH"/>
</dbReference>
<dbReference type="PANTHER" id="PTHR10357">
    <property type="entry name" value="ALPHA-AMYLASE FAMILY MEMBER"/>
    <property type="match status" value="1"/>
</dbReference>
<dbReference type="EC" id="3.2.1.20" evidence="3"/>
<dbReference type="Pfam" id="PF23915">
    <property type="entry name" value="SusG_C"/>
    <property type="match status" value="1"/>
</dbReference>
<accession>A0A1V6TUY8</accession>
<dbReference type="InterPro" id="IPR056300">
    <property type="entry name" value="SusG-like_C"/>
</dbReference>
<dbReference type="GO" id="GO:0033934">
    <property type="term" value="F:glucan 1,4-alpha-maltotriohydrolase activity"/>
    <property type="evidence" value="ECO:0007669"/>
    <property type="project" value="TreeGrafter"/>
</dbReference>
<dbReference type="Gene3D" id="2.60.40.1180">
    <property type="entry name" value="Golgi alpha-mannosidase II"/>
    <property type="match status" value="1"/>
</dbReference>
<dbReference type="FunFam" id="3.20.20.80:FF:000087">
    <property type="entry name" value="Oligo-1,6-glucosidase IMA1"/>
    <property type="match status" value="1"/>
</dbReference>
<evidence type="ECO:0000313" key="10">
    <source>
        <dbReference type="EMBL" id="OQE29659.1"/>
    </source>
</evidence>
<keyword evidence="6" id="KW-0462">Maltose metabolism</keyword>
<dbReference type="STRING" id="303698.A0A1V6TUY8"/>
<dbReference type="CDD" id="cd11333">
    <property type="entry name" value="AmyAc_SI_OligoGlu_DGase"/>
    <property type="match status" value="1"/>
</dbReference>
<keyword evidence="5" id="KW-0326">Glycosidase</keyword>
<keyword evidence="4" id="KW-0378">Hydrolase</keyword>
<dbReference type="InterPro" id="IPR006047">
    <property type="entry name" value="GH13_cat_dom"/>
</dbReference>
<evidence type="ECO:0000259" key="9">
    <source>
        <dbReference type="SMART" id="SM00642"/>
    </source>
</evidence>
<evidence type="ECO:0000256" key="8">
    <source>
        <dbReference type="ARBA" id="ARBA00073730"/>
    </source>
</evidence>
<dbReference type="Gene3D" id="3.90.400.10">
    <property type="entry name" value="Oligo-1,6-glucosidase, Domain 2"/>
    <property type="match status" value="1"/>
</dbReference>
<dbReference type="SMART" id="SM00642">
    <property type="entry name" value="Aamy"/>
    <property type="match status" value="1"/>
</dbReference>
<dbReference type="GO" id="GO:0004558">
    <property type="term" value="F:alpha-1,4-glucosidase activity"/>
    <property type="evidence" value="ECO:0007669"/>
    <property type="project" value="UniProtKB-EC"/>
</dbReference>
<dbReference type="FunFam" id="3.90.400.10:FF:000003">
    <property type="entry name" value="Probable alpha-glucosidase (Maltase)"/>
    <property type="match status" value="1"/>
</dbReference>
<proteinExistence type="inferred from homology"/>